<dbReference type="InterPro" id="IPR001279">
    <property type="entry name" value="Metallo-B-lactamas"/>
</dbReference>
<dbReference type="OrthoDB" id="35660at2157"/>
<keyword evidence="2" id="KW-0378">Hydrolase</keyword>
<dbReference type="GO" id="GO:0016787">
    <property type="term" value="F:hydrolase activity"/>
    <property type="evidence" value="ECO:0007669"/>
    <property type="project" value="UniProtKB-KW"/>
</dbReference>
<sequence length="179" mass="19597">MTVARLGTNVYLVGSREQGNNGNSYLVGFNEGFVIIDSGGISDPLNVARNVLEVVSRKDLKYLILTSCIPDAAAGAKFLAETLGVKLLIHELDASWVRKGNCMGIEYPPVSPFMVLRGNIEKIGDLLILRTGTPTKGSIMTIKGDYLFSGSSRISILDTKRIKYVFGLYEYSRSNKHGF</sequence>
<dbReference type="EMBL" id="CP049074">
    <property type="protein sequence ID" value="QKQ99845.1"/>
    <property type="molecule type" value="Genomic_DNA"/>
</dbReference>
<organism evidence="2 3">
    <name type="scientific">Metallosphaera tengchongensis</name>
    <dbReference type="NCBI Taxonomy" id="1532350"/>
    <lineage>
        <taxon>Archaea</taxon>
        <taxon>Thermoproteota</taxon>
        <taxon>Thermoprotei</taxon>
        <taxon>Sulfolobales</taxon>
        <taxon>Sulfolobaceae</taxon>
        <taxon>Metallosphaera</taxon>
    </lineage>
</organism>
<gene>
    <name evidence="2" type="ORF">GWK48_05075</name>
</gene>
<dbReference type="SUPFAM" id="SSF56281">
    <property type="entry name" value="Metallo-hydrolase/oxidoreductase"/>
    <property type="match status" value="1"/>
</dbReference>
<dbReference type="Proteomes" id="UP000509301">
    <property type="component" value="Chromosome"/>
</dbReference>
<reference evidence="2 3" key="1">
    <citation type="submission" date="2020-02" db="EMBL/GenBank/DDBJ databases">
        <title>Comparative genome analysis reveals the metabolism and evolution of the thermophilic archaeal genus Metallosphaera.</title>
        <authorList>
            <person name="Jiang C."/>
        </authorList>
    </citation>
    <scope>NUCLEOTIDE SEQUENCE [LARGE SCALE GENOMIC DNA]</scope>
    <source>
        <strain evidence="2 3">Ric-A</strain>
    </source>
</reference>
<evidence type="ECO:0000259" key="1">
    <source>
        <dbReference type="Pfam" id="PF00753"/>
    </source>
</evidence>
<accession>A0A6N0NSX8</accession>
<dbReference type="KEGG" id="mten:GWK48_05075"/>
<dbReference type="AlphaFoldDB" id="A0A6N0NSX8"/>
<evidence type="ECO:0000313" key="2">
    <source>
        <dbReference type="EMBL" id="QKQ99845.1"/>
    </source>
</evidence>
<protein>
    <submittedName>
        <fullName evidence="2">MBL fold metallo-hydrolase</fullName>
    </submittedName>
</protein>
<proteinExistence type="predicted"/>
<evidence type="ECO:0000313" key="3">
    <source>
        <dbReference type="Proteomes" id="UP000509301"/>
    </source>
</evidence>
<dbReference type="CDD" id="cd06262">
    <property type="entry name" value="metallo-hydrolase-like_MBL-fold"/>
    <property type="match status" value="1"/>
</dbReference>
<feature type="domain" description="Metallo-beta-lactamase" evidence="1">
    <location>
        <begin position="20"/>
        <end position="139"/>
    </location>
</feature>
<name>A0A6N0NSX8_9CREN</name>
<dbReference type="Pfam" id="PF00753">
    <property type="entry name" value="Lactamase_B"/>
    <property type="match status" value="1"/>
</dbReference>
<keyword evidence="3" id="KW-1185">Reference proteome</keyword>
<dbReference type="Gene3D" id="3.60.15.10">
    <property type="entry name" value="Ribonuclease Z/Hydroxyacylglutathione hydrolase-like"/>
    <property type="match status" value="1"/>
</dbReference>
<dbReference type="InterPro" id="IPR036866">
    <property type="entry name" value="RibonucZ/Hydroxyglut_hydro"/>
</dbReference>